<dbReference type="KEGG" id="hir:HETIRDRAFT_99154"/>
<proteinExistence type="predicted"/>
<evidence type="ECO:0000313" key="3">
    <source>
        <dbReference type="Proteomes" id="UP000030671"/>
    </source>
</evidence>
<accession>W4KLH2</accession>
<sequence length="192" mass="20967">MVHGGTYRGTEEGHRRIRQEEVMSDSNPKPATFVLPGPVAVTVIPLALLHASFISRHPLSSILSSSLTHTPDVLLVASAAPRGSTSSYLRLPVAATFAQEAVTIRRFPTPTTPFLFDAHTLLYRESPARPAGHIDAIIFPLLLGTRKCRVTPPRVDVYILSSHWHPAQGLTLSPLERLAVPGYLFRCAYLGT</sequence>
<evidence type="ECO:0000313" key="2">
    <source>
        <dbReference type="EMBL" id="ETW86703.1"/>
    </source>
</evidence>
<dbReference type="Proteomes" id="UP000030671">
    <property type="component" value="Unassembled WGS sequence"/>
</dbReference>
<keyword evidence="3" id="KW-1185">Reference proteome</keyword>
<gene>
    <name evidence="2" type="ORF">HETIRDRAFT_99154</name>
</gene>
<name>W4KLH2_HETIT</name>
<dbReference type="GeneID" id="20678893"/>
<dbReference type="RefSeq" id="XP_009540701.1">
    <property type="nucleotide sequence ID" value="XM_009542406.1"/>
</dbReference>
<dbReference type="HOGENOM" id="CLU_1415320_0_0_1"/>
<dbReference type="InParanoid" id="W4KLH2"/>
<protein>
    <submittedName>
        <fullName evidence="2">Uncharacterized protein</fullName>
    </submittedName>
</protein>
<dbReference type="AlphaFoldDB" id="W4KLH2"/>
<feature type="compositionally biased region" description="Basic and acidic residues" evidence="1">
    <location>
        <begin position="9"/>
        <end position="21"/>
    </location>
</feature>
<feature type="region of interest" description="Disordered" evidence="1">
    <location>
        <begin position="1"/>
        <end position="29"/>
    </location>
</feature>
<evidence type="ECO:0000256" key="1">
    <source>
        <dbReference type="SAM" id="MobiDB-lite"/>
    </source>
</evidence>
<reference evidence="2 3" key="1">
    <citation type="journal article" date="2012" name="New Phytol.">
        <title>Insight into trade-off between wood decay and parasitism from the genome of a fungal forest pathogen.</title>
        <authorList>
            <person name="Olson A."/>
            <person name="Aerts A."/>
            <person name="Asiegbu F."/>
            <person name="Belbahri L."/>
            <person name="Bouzid O."/>
            <person name="Broberg A."/>
            <person name="Canback B."/>
            <person name="Coutinho P.M."/>
            <person name="Cullen D."/>
            <person name="Dalman K."/>
            <person name="Deflorio G."/>
            <person name="van Diepen L.T."/>
            <person name="Dunand C."/>
            <person name="Duplessis S."/>
            <person name="Durling M."/>
            <person name="Gonthier P."/>
            <person name="Grimwood J."/>
            <person name="Fossdal C.G."/>
            <person name="Hansson D."/>
            <person name="Henrissat B."/>
            <person name="Hietala A."/>
            <person name="Himmelstrand K."/>
            <person name="Hoffmeister D."/>
            <person name="Hogberg N."/>
            <person name="James T.Y."/>
            <person name="Karlsson M."/>
            <person name="Kohler A."/>
            <person name="Kues U."/>
            <person name="Lee Y.H."/>
            <person name="Lin Y.C."/>
            <person name="Lind M."/>
            <person name="Lindquist E."/>
            <person name="Lombard V."/>
            <person name="Lucas S."/>
            <person name="Lunden K."/>
            <person name="Morin E."/>
            <person name="Murat C."/>
            <person name="Park J."/>
            <person name="Raffaello T."/>
            <person name="Rouze P."/>
            <person name="Salamov A."/>
            <person name="Schmutz J."/>
            <person name="Solheim H."/>
            <person name="Stahlberg J."/>
            <person name="Velez H."/>
            <person name="de Vries R.P."/>
            <person name="Wiebenga A."/>
            <person name="Woodward S."/>
            <person name="Yakovlev I."/>
            <person name="Garbelotto M."/>
            <person name="Martin F."/>
            <person name="Grigoriev I.V."/>
            <person name="Stenlid J."/>
        </authorList>
    </citation>
    <scope>NUCLEOTIDE SEQUENCE [LARGE SCALE GENOMIC DNA]</scope>
    <source>
        <strain evidence="2 3">TC 32-1</strain>
    </source>
</reference>
<organism evidence="2 3">
    <name type="scientific">Heterobasidion irregulare (strain TC 32-1)</name>
    <dbReference type="NCBI Taxonomy" id="747525"/>
    <lineage>
        <taxon>Eukaryota</taxon>
        <taxon>Fungi</taxon>
        <taxon>Dikarya</taxon>
        <taxon>Basidiomycota</taxon>
        <taxon>Agaricomycotina</taxon>
        <taxon>Agaricomycetes</taxon>
        <taxon>Russulales</taxon>
        <taxon>Bondarzewiaceae</taxon>
        <taxon>Heterobasidion</taxon>
        <taxon>Heterobasidion annosum species complex</taxon>
    </lineage>
</organism>
<dbReference type="EMBL" id="KI925454">
    <property type="protein sequence ID" value="ETW86703.1"/>
    <property type="molecule type" value="Genomic_DNA"/>
</dbReference>